<feature type="transmembrane region" description="Helical" evidence="7">
    <location>
        <begin position="413"/>
        <end position="430"/>
    </location>
</feature>
<name>A0A2J6Q475_9HELO</name>
<keyword evidence="4 7" id="KW-0812">Transmembrane</keyword>
<comment type="similarity">
    <text evidence="2">Belongs to the SLC29A/ENT transporter (TC 2.A.57) family.</text>
</comment>
<dbReference type="Proteomes" id="UP000235672">
    <property type="component" value="Unassembled WGS sequence"/>
</dbReference>
<feature type="transmembrane region" description="Helical" evidence="7">
    <location>
        <begin position="102"/>
        <end position="124"/>
    </location>
</feature>
<evidence type="ECO:0000256" key="3">
    <source>
        <dbReference type="ARBA" id="ARBA00022448"/>
    </source>
</evidence>
<dbReference type="AlphaFoldDB" id="A0A2J6Q475"/>
<protein>
    <submittedName>
        <fullName evidence="8">Nucleoside transporter</fullName>
    </submittedName>
</protein>
<feature type="transmembrane region" description="Helical" evidence="7">
    <location>
        <begin position="249"/>
        <end position="271"/>
    </location>
</feature>
<dbReference type="PRINTS" id="PR01130">
    <property type="entry name" value="DERENTRNSPRT"/>
</dbReference>
<evidence type="ECO:0000256" key="7">
    <source>
        <dbReference type="SAM" id="Phobius"/>
    </source>
</evidence>
<reference evidence="8 9" key="1">
    <citation type="submission" date="2016-05" db="EMBL/GenBank/DDBJ databases">
        <title>A degradative enzymes factory behind the ericoid mycorrhizal symbiosis.</title>
        <authorList>
            <consortium name="DOE Joint Genome Institute"/>
            <person name="Martino E."/>
            <person name="Morin E."/>
            <person name="Grelet G."/>
            <person name="Kuo A."/>
            <person name="Kohler A."/>
            <person name="Daghino S."/>
            <person name="Barry K."/>
            <person name="Choi C."/>
            <person name="Cichocki N."/>
            <person name="Clum A."/>
            <person name="Copeland A."/>
            <person name="Hainaut M."/>
            <person name="Haridas S."/>
            <person name="Labutti K."/>
            <person name="Lindquist E."/>
            <person name="Lipzen A."/>
            <person name="Khouja H.-R."/>
            <person name="Murat C."/>
            <person name="Ohm R."/>
            <person name="Olson A."/>
            <person name="Spatafora J."/>
            <person name="Veneault-Fourrey C."/>
            <person name="Henrissat B."/>
            <person name="Grigoriev I."/>
            <person name="Martin F."/>
            <person name="Perotto S."/>
        </authorList>
    </citation>
    <scope>NUCLEOTIDE SEQUENCE [LARGE SCALE GENOMIC DNA]</scope>
    <source>
        <strain evidence="8 9">UAMH 7357</strain>
    </source>
</reference>
<evidence type="ECO:0000256" key="1">
    <source>
        <dbReference type="ARBA" id="ARBA00004141"/>
    </source>
</evidence>
<gene>
    <name evidence="8" type="ORF">NA56DRAFT_645808</name>
</gene>
<dbReference type="PANTHER" id="PTHR10332">
    <property type="entry name" value="EQUILIBRATIVE NUCLEOSIDE TRANSPORTER"/>
    <property type="match status" value="1"/>
</dbReference>
<keyword evidence="9" id="KW-1185">Reference proteome</keyword>
<comment type="subcellular location">
    <subcellularLocation>
        <location evidence="1">Membrane</location>
        <topology evidence="1">Multi-pass membrane protein</topology>
    </subcellularLocation>
</comment>
<dbReference type="Pfam" id="PF01733">
    <property type="entry name" value="Nucleoside_tran"/>
    <property type="match status" value="1"/>
</dbReference>
<dbReference type="PANTHER" id="PTHR10332:SF88">
    <property type="entry name" value="EQUILIBRATIVE NUCLEOSIDE TRANSPORTER 1, ISOFORM A"/>
    <property type="match status" value="1"/>
</dbReference>
<dbReference type="OrthoDB" id="46396at2759"/>
<keyword evidence="3" id="KW-0813">Transport</keyword>
<dbReference type="InterPro" id="IPR002259">
    <property type="entry name" value="Eqnu_transpt"/>
</dbReference>
<dbReference type="InterPro" id="IPR036259">
    <property type="entry name" value="MFS_trans_sf"/>
</dbReference>
<dbReference type="GO" id="GO:0005886">
    <property type="term" value="C:plasma membrane"/>
    <property type="evidence" value="ECO:0007669"/>
    <property type="project" value="TreeGrafter"/>
</dbReference>
<dbReference type="PIRSF" id="PIRSF016379">
    <property type="entry name" value="ENT"/>
    <property type="match status" value="1"/>
</dbReference>
<feature type="transmembrane region" description="Helical" evidence="7">
    <location>
        <begin position="68"/>
        <end position="90"/>
    </location>
</feature>
<accession>A0A2J6Q475</accession>
<keyword evidence="6 7" id="KW-0472">Membrane</keyword>
<evidence type="ECO:0000313" key="9">
    <source>
        <dbReference type="Proteomes" id="UP000235672"/>
    </source>
</evidence>
<proteinExistence type="inferred from homology"/>
<organism evidence="8 9">
    <name type="scientific">Hyaloscypha hepaticicola</name>
    <dbReference type="NCBI Taxonomy" id="2082293"/>
    <lineage>
        <taxon>Eukaryota</taxon>
        <taxon>Fungi</taxon>
        <taxon>Dikarya</taxon>
        <taxon>Ascomycota</taxon>
        <taxon>Pezizomycotina</taxon>
        <taxon>Leotiomycetes</taxon>
        <taxon>Helotiales</taxon>
        <taxon>Hyaloscyphaceae</taxon>
        <taxon>Hyaloscypha</taxon>
    </lineage>
</organism>
<feature type="transmembrane region" description="Helical" evidence="7">
    <location>
        <begin position="136"/>
        <end position="157"/>
    </location>
</feature>
<evidence type="ECO:0000256" key="5">
    <source>
        <dbReference type="ARBA" id="ARBA00022989"/>
    </source>
</evidence>
<evidence type="ECO:0000256" key="4">
    <source>
        <dbReference type="ARBA" id="ARBA00022692"/>
    </source>
</evidence>
<feature type="transmembrane region" description="Helical" evidence="7">
    <location>
        <begin position="202"/>
        <end position="225"/>
    </location>
</feature>
<feature type="transmembrane region" description="Helical" evidence="7">
    <location>
        <begin position="451"/>
        <end position="473"/>
    </location>
</feature>
<feature type="transmembrane region" description="Helical" evidence="7">
    <location>
        <begin position="309"/>
        <end position="329"/>
    </location>
</feature>
<dbReference type="SUPFAM" id="SSF103473">
    <property type="entry name" value="MFS general substrate transporter"/>
    <property type="match status" value="1"/>
</dbReference>
<feature type="transmembrane region" description="Helical" evidence="7">
    <location>
        <begin position="163"/>
        <end position="190"/>
    </location>
</feature>
<feature type="transmembrane region" description="Helical" evidence="7">
    <location>
        <begin position="349"/>
        <end position="369"/>
    </location>
</feature>
<dbReference type="GO" id="GO:0015205">
    <property type="term" value="F:nucleobase transmembrane transporter activity"/>
    <property type="evidence" value="ECO:0007669"/>
    <property type="project" value="TreeGrafter"/>
</dbReference>
<sequence>MDSRTTLDRVRALFNKDNAQNYEPLSDASTLDDDVLRPVIFVADPENDEAEQTKTDEGEPFSWFEYSIFLLLGIAMLWAWNMFLAAAPYFQTRFQDNENILAHFQSAIISVGCVTNLGSMLILAHLQSKASYPKRILSSLVINIIVFTLLSVSTSYFRTISSPGYLVFTLIMVFSTSVATGLCQNGAFAFASSFGRPEYIQAIMTGQAVAGVLPSVAQILSVLAIPTPDNWGDATAEETAMNNENITSAFIYFLTATGISVLSLLAVIPLVRKHNRILESRMMTSITSVEEAEQAKRKVVSMWTLYKKLHWLAASVFACFAVTMFFPVFTQKIVSVIPEDRAPRLLRSAAFIPLGFLVWNLGDLFGRLFTLLPFSMRHRPVLLFILSILRIGFLPLYLLCNIQGRGAKINSDAFYLFVVQLGFGFTNGWLSSSCMMGAGEYVEDGEREATGGFMAVNLVAGLTAGSLLSFAAAGVS</sequence>
<evidence type="ECO:0000313" key="8">
    <source>
        <dbReference type="EMBL" id="PMD21085.1"/>
    </source>
</evidence>
<keyword evidence="5 7" id="KW-1133">Transmembrane helix</keyword>
<evidence type="ECO:0000256" key="6">
    <source>
        <dbReference type="ARBA" id="ARBA00023136"/>
    </source>
</evidence>
<feature type="transmembrane region" description="Helical" evidence="7">
    <location>
        <begin position="381"/>
        <end position="398"/>
    </location>
</feature>
<dbReference type="GO" id="GO:0000329">
    <property type="term" value="C:fungal-type vacuole membrane"/>
    <property type="evidence" value="ECO:0007669"/>
    <property type="project" value="TreeGrafter"/>
</dbReference>
<dbReference type="GO" id="GO:0034257">
    <property type="term" value="F:nicotinamide riboside transmembrane transporter activity"/>
    <property type="evidence" value="ECO:0007669"/>
    <property type="project" value="TreeGrafter"/>
</dbReference>
<evidence type="ECO:0000256" key="2">
    <source>
        <dbReference type="ARBA" id="ARBA00007965"/>
    </source>
</evidence>
<dbReference type="EMBL" id="KZ613482">
    <property type="protein sequence ID" value="PMD21085.1"/>
    <property type="molecule type" value="Genomic_DNA"/>
</dbReference>